<dbReference type="Pfam" id="PF02863">
    <property type="entry name" value="Arg_repressor_C"/>
    <property type="match status" value="1"/>
</dbReference>
<dbReference type="GO" id="GO:0051259">
    <property type="term" value="P:protein complex oligomerization"/>
    <property type="evidence" value="ECO:0007669"/>
    <property type="project" value="InterPro"/>
</dbReference>
<comment type="similarity">
    <text evidence="2 8">Belongs to the ArgR family.</text>
</comment>
<evidence type="ECO:0000313" key="14">
    <source>
        <dbReference type="Proteomes" id="UP000029074"/>
    </source>
</evidence>
<evidence type="ECO:0000313" key="13">
    <source>
        <dbReference type="EMBL" id="KFI58848.1"/>
    </source>
</evidence>
<protein>
    <recommendedName>
        <fullName evidence="8 9">Arginine repressor</fullName>
    </recommendedName>
</protein>
<evidence type="ECO:0000256" key="2">
    <source>
        <dbReference type="ARBA" id="ARBA00008316"/>
    </source>
</evidence>
<dbReference type="HAMAP" id="MF_00173">
    <property type="entry name" value="Arg_repressor"/>
    <property type="match status" value="1"/>
</dbReference>
<evidence type="ECO:0000259" key="11">
    <source>
        <dbReference type="Pfam" id="PF01316"/>
    </source>
</evidence>
<comment type="caution">
    <text evidence="13">The sequence shown here is derived from an EMBL/GenBank/DDBJ whole genome shotgun (WGS) entry which is preliminary data.</text>
</comment>
<dbReference type="GO" id="GO:0003700">
    <property type="term" value="F:DNA-binding transcription factor activity"/>
    <property type="evidence" value="ECO:0007669"/>
    <property type="project" value="UniProtKB-UniRule"/>
</dbReference>
<accession>A0A087AJ98</accession>
<organism evidence="13 14">
    <name type="scientific">Bifidobacterium gallicum DSM 20093 = LMG 11596</name>
    <dbReference type="NCBI Taxonomy" id="561180"/>
    <lineage>
        <taxon>Bacteria</taxon>
        <taxon>Bacillati</taxon>
        <taxon>Actinomycetota</taxon>
        <taxon>Actinomycetes</taxon>
        <taxon>Bifidobacteriales</taxon>
        <taxon>Bifidobacteriaceae</taxon>
        <taxon>Bifidobacterium</taxon>
    </lineage>
</organism>
<dbReference type="InterPro" id="IPR020900">
    <property type="entry name" value="Arg_repress_DNA-bd"/>
</dbReference>
<dbReference type="GO" id="GO:0003677">
    <property type="term" value="F:DNA binding"/>
    <property type="evidence" value="ECO:0007669"/>
    <property type="project" value="UniProtKB-KW"/>
</dbReference>
<dbReference type="Gene3D" id="1.10.10.10">
    <property type="entry name" value="Winged helix-like DNA-binding domain superfamily/Winged helix DNA-binding domain"/>
    <property type="match status" value="1"/>
</dbReference>
<dbReference type="UniPathway" id="UPA00068"/>
<comment type="function">
    <text evidence="8">Regulates arginine biosynthesis genes.</text>
</comment>
<comment type="pathway">
    <text evidence="8">Amino-acid biosynthesis; L-arginine biosynthesis [regulation].</text>
</comment>
<keyword evidence="8" id="KW-0028">Amino-acid biosynthesis</keyword>
<keyword evidence="4 8" id="KW-0678">Repressor</keyword>
<dbReference type="SUPFAM" id="SSF46785">
    <property type="entry name" value="Winged helix' DNA-binding domain"/>
    <property type="match status" value="1"/>
</dbReference>
<dbReference type="InterPro" id="IPR020899">
    <property type="entry name" value="Arg_repress_C"/>
</dbReference>
<dbReference type="GO" id="GO:0006526">
    <property type="term" value="P:L-arginine biosynthetic process"/>
    <property type="evidence" value="ECO:0007669"/>
    <property type="project" value="UniProtKB-UniPathway"/>
</dbReference>
<dbReference type="Gene3D" id="3.30.1360.40">
    <property type="match status" value="1"/>
</dbReference>
<dbReference type="EMBL" id="JGYW01000005">
    <property type="protein sequence ID" value="KFI58848.1"/>
    <property type="molecule type" value="Genomic_DNA"/>
</dbReference>
<dbReference type="InterPro" id="IPR036251">
    <property type="entry name" value="Arg_repress_C_sf"/>
</dbReference>
<dbReference type="AlphaFoldDB" id="A0A087AJ98"/>
<feature type="domain" description="Arginine repressor DNA-binding" evidence="11">
    <location>
        <begin position="38"/>
        <end position="102"/>
    </location>
</feature>
<name>A0A087AJ98_9BIFI</name>
<dbReference type="GO" id="GO:0034618">
    <property type="term" value="F:arginine binding"/>
    <property type="evidence" value="ECO:0007669"/>
    <property type="project" value="InterPro"/>
</dbReference>
<dbReference type="GO" id="GO:0005737">
    <property type="term" value="C:cytoplasm"/>
    <property type="evidence" value="ECO:0007669"/>
    <property type="project" value="UniProtKB-SubCell"/>
</dbReference>
<reference evidence="13 14" key="1">
    <citation type="submission" date="2014-03" db="EMBL/GenBank/DDBJ databases">
        <title>Genomics of Bifidobacteria.</title>
        <authorList>
            <person name="Ventura M."/>
            <person name="Milani C."/>
            <person name="Lugli G.A."/>
        </authorList>
    </citation>
    <scope>NUCLEOTIDE SEQUENCE [LARGE SCALE GENOMIC DNA]</scope>
    <source>
        <strain evidence="13 14">LMG 11596</strain>
    </source>
</reference>
<gene>
    <name evidence="8" type="primary">argR</name>
    <name evidence="13" type="ORF">BGLCM_1143</name>
</gene>
<keyword evidence="5 8" id="KW-0805">Transcription regulation</keyword>
<keyword evidence="8" id="KW-0055">Arginine biosynthesis</keyword>
<dbReference type="InterPro" id="IPR036388">
    <property type="entry name" value="WH-like_DNA-bd_sf"/>
</dbReference>
<keyword evidence="14" id="KW-1185">Reference proteome</keyword>
<feature type="compositionally biased region" description="Low complexity" evidence="10">
    <location>
        <begin position="1"/>
        <end position="23"/>
    </location>
</feature>
<evidence type="ECO:0000256" key="10">
    <source>
        <dbReference type="SAM" id="MobiDB-lite"/>
    </source>
</evidence>
<keyword evidence="7 8" id="KW-0804">Transcription</keyword>
<sequence length="195" mass="20441">MSSQMPSAQASTSDAQDAQASPAPVKPDVTTASGRPVTRTARLSAIEHALTTHVVTSQAQLAQLLRADGFEVTQATLSRDLDEMNAVKMRMPDGSTAYAINETGFDVTMPNGYDDARAKAQMAKVLVGLVTSVARAFNQVVVHTNSGAAQYVGSIIDRNSSDDVLGTIAGDDTILLICTDAASAQSIAQWLLSLT</sequence>
<keyword evidence="3 8" id="KW-0963">Cytoplasm</keyword>
<evidence type="ECO:0000256" key="9">
    <source>
        <dbReference type="NCBIfam" id="TIGR01529"/>
    </source>
</evidence>
<dbReference type="InterPro" id="IPR036390">
    <property type="entry name" value="WH_DNA-bd_sf"/>
</dbReference>
<dbReference type="PANTHER" id="PTHR34471:SF1">
    <property type="entry name" value="ARGININE REPRESSOR"/>
    <property type="match status" value="1"/>
</dbReference>
<dbReference type="GO" id="GO:1900079">
    <property type="term" value="P:regulation of arginine biosynthetic process"/>
    <property type="evidence" value="ECO:0007669"/>
    <property type="project" value="UniProtKB-UniRule"/>
</dbReference>
<evidence type="ECO:0000259" key="12">
    <source>
        <dbReference type="Pfam" id="PF02863"/>
    </source>
</evidence>
<evidence type="ECO:0000256" key="6">
    <source>
        <dbReference type="ARBA" id="ARBA00023125"/>
    </source>
</evidence>
<dbReference type="PANTHER" id="PTHR34471">
    <property type="entry name" value="ARGININE REPRESSOR"/>
    <property type="match status" value="1"/>
</dbReference>
<evidence type="ECO:0000256" key="7">
    <source>
        <dbReference type="ARBA" id="ARBA00023163"/>
    </source>
</evidence>
<feature type="region of interest" description="Disordered" evidence="10">
    <location>
        <begin position="1"/>
        <end position="36"/>
    </location>
</feature>
<feature type="domain" description="Arginine repressor C-terminal" evidence="12">
    <location>
        <begin position="129"/>
        <end position="191"/>
    </location>
</feature>
<dbReference type="SUPFAM" id="SSF55252">
    <property type="entry name" value="C-terminal domain of arginine repressor"/>
    <property type="match status" value="1"/>
</dbReference>
<keyword evidence="6 8" id="KW-0238">DNA-binding</keyword>
<dbReference type="InterPro" id="IPR001669">
    <property type="entry name" value="Arg_repress"/>
</dbReference>
<evidence type="ECO:0000256" key="3">
    <source>
        <dbReference type="ARBA" id="ARBA00022490"/>
    </source>
</evidence>
<evidence type="ECO:0000256" key="1">
    <source>
        <dbReference type="ARBA" id="ARBA00004496"/>
    </source>
</evidence>
<proteinExistence type="inferred from homology"/>
<dbReference type="NCBIfam" id="TIGR01529">
    <property type="entry name" value="argR_whole"/>
    <property type="match status" value="1"/>
</dbReference>
<evidence type="ECO:0000256" key="5">
    <source>
        <dbReference type="ARBA" id="ARBA00023015"/>
    </source>
</evidence>
<dbReference type="Proteomes" id="UP000029074">
    <property type="component" value="Unassembled WGS sequence"/>
</dbReference>
<dbReference type="Pfam" id="PF01316">
    <property type="entry name" value="Arg_repressor"/>
    <property type="match status" value="1"/>
</dbReference>
<evidence type="ECO:0000256" key="8">
    <source>
        <dbReference type="HAMAP-Rule" id="MF_00173"/>
    </source>
</evidence>
<comment type="subcellular location">
    <subcellularLocation>
        <location evidence="1 8">Cytoplasm</location>
    </subcellularLocation>
</comment>
<evidence type="ECO:0000256" key="4">
    <source>
        <dbReference type="ARBA" id="ARBA00022491"/>
    </source>
</evidence>
<dbReference type="PRINTS" id="PR01467">
    <property type="entry name" value="ARGREPRESSOR"/>
</dbReference>